<evidence type="ECO:0000256" key="1">
    <source>
        <dbReference type="PROSITE-ProRule" id="PRU00024"/>
    </source>
</evidence>
<dbReference type="OrthoDB" id="5950519at2759"/>
<accession>A0A8B8C9K8</accession>
<dbReference type="PANTHER" id="PTHR25462">
    <property type="entry name" value="BONUS, ISOFORM C-RELATED"/>
    <property type="match status" value="1"/>
</dbReference>
<dbReference type="InterPro" id="IPR047153">
    <property type="entry name" value="TRIM45/56/19-like"/>
</dbReference>
<keyword evidence="3" id="KW-1185">Reference proteome</keyword>
<dbReference type="KEGG" id="cvn:111117470"/>
<sequence length="338" mass="40382">MLRQRSLSLVRIKQCGQCDSDTEYYCHQCQQDLCHTCQEEHVVNWVTRNHEVTRYREKFNNLPKRELCAIHRDRYYNRFCESCGVLVCESCSEHKAQRPSFLSCLSTKAHGKHKLVGISVAYQTNRQQYKGMIHELQSEIDNMSMLVDRLQSDMNVCHKKINRCQSKMLIKGQTLKDFMDSVLLVFNVTEIYKQSLARKQDNMIRYITMIENYEERSEGFHRRPVRFLKFIKAIPLSQIQDTPCLTHTIFSLSPKINMDDLIRLLSDATVTERRKRYAKKERPVKQTSFHEPCKFYKEEEYVYFRQKAVSVRSGKKRKIWTRLRKKYSHETELMNMFL</sequence>
<dbReference type="CDD" id="cd19756">
    <property type="entry name" value="Bbox2"/>
    <property type="match status" value="1"/>
</dbReference>
<protein>
    <submittedName>
        <fullName evidence="4">Transcription intermediary factor 1-beta-like</fullName>
    </submittedName>
</protein>
<name>A0A8B8C9K8_CRAVI</name>
<evidence type="ECO:0000259" key="2">
    <source>
        <dbReference type="PROSITE" id="PS50119"/>
    </source>
</evidence>
<dbReference type="SUPFAM" id="SSF57845">
    <property type="entry name" value="B-box zinc-binding domain"/>
    <property type="match status" value="1"/>
</dbReference>
<dbReference type="GO" id="GO:0006513">
    <property type="term" value="P:protein monoubiquitination"/>
    <property type="evidence" value="ECO:0007669"/>
    <property type="project" value="TreeGrafter"/>
</dbReference>
<keyword evidence="1" id="KW-0479">Metal-binding</keyword>
<evidence type="ECO:0000313" key="4">
    <source>
        <dbReference type="RefSeq" id="XP_022312315.1"/>
    </source>
</evidence>
<keyword evidence="1" id="KW-0862">Zinc</keyword>
<dbReference type="Pfam" id="PF00643">
    <property type="entry name" value="zf-B_box"/>
    <property type="match status" value="1"/>
</dbReference>
<dbReference type="GeneID" id="111117470"/>
<dbReference type="Proteomes" id="UP000694844">
    <property type="component" value="Chromosome 10"/>
</dbReference>
<dbReference type="Gene3D" id="3.30.160.60">
    <property type="entry name" value="Classic Zinc Finger"/>
    <property type="match status" value="1"/>
</dbReference>
<dbReference type="PANTHER" id="PTHR25462:SF229">
    <property type="entry name" value="TRANSCRIPTION INTERMEDIARY FACTOR 1-BETA"/>
    <property type="match status" value="1"/>
</dbReference>
<feature type="domain" description="B box-type" evidence="2">
    <location>
        <begin position="63"/>
        <end position="118"/>
    </location>
</feature>
<proteinExistence type="predicted"/>
<dbReference type="InterPro" id="IPR000315">
    <property type="entry name" value="Znf_B-box"/>
</dbReference>
<dbReference type="SMART" id="SM00336">
    <property type="entry name" value="BBOX"/>
    <property type="match status" value="2"/>
</dbReference>
<dbReference type="GO" id="GO:0008270">
    <property type="term" value="F:zinc ion binding"/>
    <property type="evidence" value="ECO:0007669"/>
    <property type="project" value="UniProtKB-KW"/>
</dbReference>
<reference evidence="4" key="1">
    <citation type="submission" date="2025-08" db="UniProtKB">
        <authorList>
            <consortium name="RefSeq"/>
        </authorList>
    </citation>
    <scope>IDENTIFICATION</scope>
    <source>
        <tissue evidence="4">Whole sample</tissue>
    </source>
</reference>
<evidence type="ECO:0000313" key="3">
    <source>
        <dbReference type="Proteomes" id="UP000694844"/>
    </source>
</evidence>
<organism evidence="3 4">
    <name type="scientific">Crassostrea virginica</name>
    <name type="common">Eastern oyster</name>
    <dbReference type="NCBI Taxonomy" id="6565"/>
    <lineage>
        <taxon>Eukaryota</taxon>
        <taxon>Metazoa</taxon>
        <taxon>Spiralia</taxon>
        <taxon>Lophotrochozoa</taxon>
        <taxon>Mollusca</taxon>
        <taxon>Bivalvia</taxon>
        <taxon>Autobranchia</taxon>
        <taxon>Pteriomorphia</taxon>
        <taxon>Ostreida</taxon>
        <taxon>Ostreoidea</taxon>
        <taxon>Ostreidae</taxon>
        <taxon>Crassostrea</taxon>
    </lineage>
</organism>
<dbReference type="PROSITE" id="PS50119">
    <property type="entry name" value="ZF_BBOX"/>
    <property type="match status" value="2"/>
</dbReference>
<feature type="domain" description="B box-type" evidence="2">
    <location>
        <begin position="10"/>
        <end position="55"/>
    </location>
</feature>
<dbReference type="RefSeq" id="XP_022312315.1">
    <property type="nucleotide sequence ID" value="XM_022456607.1"/>
</dbReference>
<dbReference type="AlphaFoldDB" id="A0A8B8C9K8"/>
<dbReference type="GO" id="GO:0061630">
    <property type="term" value="F:ubiquitin protein ligase activity"/>
    <property type="evidence" value="ECO:0007669"/>
    <property type="project" value="TreeGrafter"/>
</dbReference>
<gene>
    <name evidence="4" type="primary">LOC111117470</name>
</gene>
<keyword evidence="1" id="KW-0863">Zinc-finger</keyword>